<sequence length="674" mass="73354">MAETHAAPLPAQLTTAPLAINLLGGFRLLADGQEIRLRNRKARAVLACLGLAPSGEETRERLVGLLWSESSEAKGRASLRQVVHELRDALPPGALAAERLSLILVRHAFVLDVDAAGASLAAGHIPPLLLERSRIAETLLDGHRDLDPAFDVWLLAKRQSLHEGFARRLEAMLRGADPATRRLSARALLNLDPTHEEACRHAMAAAVAEGDITGALRLYEALWNLLGEEFDMEPSPATQELVAAIKSGRLGPNAEPAPPPPPPTPAPSPQTRMLLRIEPFAAHGVPEDRTHLVQGFRHDLIACLVRFREWFVLDGGTPPAEAALALRVSSRYAIGGTAYQAGSRISLVLTLRDIENGIVAWSERMDLDLATWFEAQSRLVRGISMSLNGQISAARLAGIAGRPDVSLAAHDRWLLGQSVIRGFSPDHWERARALFREAVAEDPNFSPAYSSLAQLENACHIVLPGTLRDRAREERSLDLARRAVHLDPMDSRAQLCLGWSLAMARQHDRAATPMSLACGLNPNDSWTLISASLFHAFCGNHAEAARLAAESLEMTVSPGRTHWGYQVTVAYLRGDDRAAIEACDRAEDVIRTLPAWRAAALFNLGDTSGARRDAARFFELVSAAWTGARPASEVAMGRWLLHLYPIATTENWERLRRGVTGAGIPDTGLAFGAW</sequence>
<dbReference type="Pfam" id="PF03704">
    <property type="entry name" value="BTAD"/>
    <property type="match status" value="1"/>
</dbReference>
<dbReference type="EMBL" id="JAERQM010000005">
    <property type="protein sequence ID" value="MBU8545694.1"/>
    <property type="molecule type" value="Genomic_DNA"/>
</dbReference>
<comment type="caution">
    <text evidence="3">The sequence shown here is derived from an EMBL/GenBank/DDBJ whole genome shotgun (WGS) entry which is preliminary data.</text>
</comment>
<keyword evidence="4" id="KW-1185">Reference proteome</keyword>
<protein>
    <recommendedName>
        <fullName evidence="2">Bacterial transcriptional activator domain-containing protein</fullName>
    </recommendedName>
</protein>
<evidence type="ECO:0000256" key="1">
    <source>
        <dbReference type="SAM" id="MobiDB-lite"/>
    </source>
</evidence>
<feature type="compositionally biased region" description="Pro residues" evidence="1">
    <location>
        <begin position="255"/>
        <end position="268"/>
    </location>
</feature>
<evidence type="ECO:0000259" key="2">
    <source>
        <dbReference type="SMART" id="SM01043"/>
    </source>
</evidence>
<gene>
    <name evidence="3" type="ORF">JJQ90_18360</name>
</gene>
<evidence type="ECO:0000313" key="3">
    <source>
        <dbReference type="EMBL" id="MBU8545694.1"/>
    </source>
</evidence>
<accession>A0ABS6HAF3</accession>
<proteinExistence type="predicted"/>
<feature type="domain" description="Bacterial transcriptional activator" evidence="2">
    <location>
        <begin position="111"/>
        <end position="246"/>
    </location>
</feature>
<dbReference type="InterPro" id="IPR005158">
    <property type="entry name" value="BTAD"/>
</dbReference>
<dbReference type="RefSeq" id="WP_216877693.1">
    <property type="nucleotide sequence ID" value="NZ_JAERQM010000005.1"/>
</dbReference>
<dbReference type="SMART" id="SM01043">
    <property type="entry name" value="BTAD"/>
    <property type="match status" value="1"/>
</dbReference>
<dbReference type="PANTHER" id="PTHR35807">
    <property type="entry name" value="TRANSCRIPTIONAL REGULATOR REDD-RELATED"/>
    <property type="match status" value="1"/>
</dbReference>
<feature type="region of interest" description="Disordered" evidence="1">
    <location>
        <begin position="249"/>
        <end position="270"/>
    </location>
</feature>
<organism evidence="3 4">
    <name type="scientific">Falsiroseomonas oleicola</name>
    <dbReference type="NCBI Taxonomy" id="2801474"/>
    <lineage>
        <taxon>Bacteria</taxon>
        <taxon>Pseudomonadati</taxon>
        <taxon>Pseudomonadota</taxon>
        <taxon>Alphaproteobacteria</taxon>
        <taxon>Acetobacterales</taxon>
        <taxon>Roseomonadaceae</taxon>
        <taxon>Falsiroseomonas</taxon>
    </lineage>
</organism>
<reference evidence="3 4" key="1">
    <citation type="submission" date="2021-01" db="EMBL/GenBank/DDBJ databases">
        <title>Roseomonas sp. nov, a bacterium isolated from an oil production mixture in Yumen Oilfield.</title>
        <authorList>
            <person name="Wu D."/>
        </authorList>
    </citation>
    <scope>NUCLEOTIDE SEQUENCE [LARGE SCALE GENOMIC DNA]</scope>
    <source>
        <strain evidence="3 4">ROY-5-3</strain>
    </source>
</reference>
<evidence type="ECO:0000313" key="4">
    <source>
        <dbReference type="Proteomes" id="UP000689967"/>
    </source>
</evidence>
<dbReference type="Proteomes" id="UP000689967">
    <property type="component" value="Unassembled WGS sequence"/>
</dbReference>
<dbReference type="InterPro" id="IPR051677">
    <property type="entry name" value="AfsR-DnrI-RedD_regulator"/>
</dbReference>
<name>A0ABS6HAF3_9PROT</name>